<reference evidence="1 2" key="1">
    <citation type="submission" date="2020-08" db="EMBL/GenBank/DDBJ databases">
        <title>Genomic Encyclopedia of Type Strains, Phase IV (KMG-IV): sequencing the most valuable type-strain genomes for metagenomic binning, comparative biology and taxonomic classification.</title>
        <authorList>
            <person name="Goeker M."/>
        </authorList>
    </citation>
    <scope>NUCLEOTIDE SEQUENCE [LARGE SCALE GENOMIC DNA]</scope>
    <source>
        <strain evidence="1 2">DSM 4737</strain>
    </source>
</reference>
<keyword evidence="2" id="KW-1185">Reference proteome</keyword>
<dbReference type="AlphaFoldDB" id="A0A7W9CII4"/>
<dbReference type="RefSeq" id="WP_183212783.1">
    <property type="nucleotide sequence ID" value="NZ_JACHOR010000002.1"/>
</dbReference>
<accession>A0A7W9CII4</accession>
<evidence type="ECO:0000313" key="1">
    <source>
        <dbReference type="EMBL" id="MBB5745832.1"/>
    </source>
</evidence>
<name>A0A7W9CII4_9CAUL</name>
<evidence type="ECO:0000313" key="2">
    <source>
        <dbReference type="Proteomes" id="UP000545037"/>
    </source>
</evidence>
<protein>
    <submittedName>
        <fullName evidence="1">Uncharacterized protein</fullName>
    </submittedName>
</protein>
<dbReference type="Proteomes" id="UP000545037">
    <property type="component" value="Unassembled WGS sequence"/>
</dbReference>
<gene>
    <name evidence="1" type="ORF">GGR13_001416</name>
</gene>
<sequence length="313" mass="34105">MFVAALASLMIASAPQETVPPVQAPAEPVVDLGDIIVDGRRIEDLTREFVAEVAAPSQNRGLARWRDGVCIGAINLKRDTAQFIIDRVSTVAADLGLRPGLPDCNLNVVVIATVDSTEFTRQFVAQRPRIFRVGGSGMDLGSGALNDFITVDRPVRWWNISIPVDENTGRRAVRLAADADAAGDLVAPIVRLGAASRLTTQVVDDTQRAYIIVDVDQIQSISLEQLADYVAFVSLAQVDPDADTSGFATILNVFEDPQQTRTLTDWDKAYLRGLYETVRTRENFSAQRTEVVDSIVRAHRALTAARDADTTND</sequence>
<dbReference type="EMBL" id="JACHOR010000002">
    <property type="protein sequence ID" value="MBB5745832.1"/>
    <property type="molecule type" value="Genomic_DNA"/>
</dbReference>
<proteinExistence type="predicted"/>
<comment type="caution">
    <text evidence="1">The sequence shown here is derived from an EMBL/GenBank/DDBJ whole genome shotgun (WGS) entry which is preliminary data.</text>
</comment>
<organism evidence="1 2">
    <name type="scientific">Brevundimonas variabilis</name>
    <dbReference type="NCBI Taxonomy" id="74312"/>
    <lineage>
        <taxon>Bacteria</taxon>
        <taxon>Pseudomonadati</taxon>
        <taxon>Pseudomonadota</taxon>
        <taxon>Alphaproteobacteria</taxon>
        <taxon>Caulobacterales</taxon>
        <taxon>Caulobacteraceae</taxon>
        <taxon>Brevundimonas</taxon>
    </lineage>
</organism>